<organism evidence="6 7">
    <name type="scientific">Arsenicibacter rosenii</name>
    <dbReference type="NCBI Taxonomy" id="1750698"/>
    <lineage>
        <taxon>Bacteria</taxon>
        <taxon>Pseudomonadati</taxon>
        <taxon>Bacteroidota</taxon>
        <taxon>Cytophagia</taxon>
        <taxon>Cytophagales</taxon>
        <taxon>Spirosomataceae</taxon>
        <taxon>Arsenicibacter</taxon>
    </lineage>
</organism>
<dbReference type="AlphaFoldDB" id="A0A1S2VBN8"/>
<dbReference type="Gene3D" id="1.10.10.970">
    <property type="entry name" value="RNA 2'-phosphotransferase, Tpt1/KptA family, N-terminal domain"/>
    <property type="match status" value="1"/>
</dbReference>
<gene>
    <name evidence="5" type="primary">kptA</name>
    <name evidence="6" type="ORF">BLX24_26380</name>
</gene>
<dbReference type="SUPFAM" id="SSF56399">
    <property type="entry name" value="ADP-ribosylation"/>
    <property type="match status" value="1"/>
</dbReference>
<dbReference type="HAMAP" id="MF_00299">
    <property type="entry name" value="KptA"/>
    <property type="match status" value="1"/>
</dbReference>
<keyword evidence="7" id="KW-1185">Reference proteome</keyword>
<dbReference type="EC" id="2.7.1.-" evidence="5"/>
<dbReference type="Proteomes" id="UP000181790">
    <property type="component" value="Unassembled WGS sequence"/>
</dbReference>
<name>A0A1S2VBN8_9BACT</name>
<dbReference type="RefSeq" id="WP_071506234.1">
    <property type="nucleotide sequence ID" value="NZ_MORL01000028.1"/>
</dbReference>
<dbReference type="Gene3D" id="3.20.170.30">
    <property type="match status" value="1"/>
</dbReference>
<dbReference type="NCBIfam" id="NF002014">
    <property type="entry name" value="PRK00819.1-4"/>
    <property type="match status" value="1"/>
</dbReference>
<comment type="caution">
    <text evidence="6">The sequence shown here is derived from an EMBL/GenBank/DDBJ whole genome shotgun (WGS) entry which is preliminary data.</text>
</comment>
<dbReference type="Pfam" id="PF01885">
    <property type="entry name" value="PTS_2-RNA"/>
    <property type="match status" value="1"/>
</dbReference>
<evidence type="ECO:0000313" key="6">
    <source>
        <dbReference type="EMBL" id="OIN56102.1"/>
    </source>
</evidence>
<dbReference type="GO" id="GO:0000215">
    <property type="term" value="F:tRNA 2'-phosphotransferase activity"/>
    <property type="evidence" value="ECO:0007669"/>
    <property type="project" value="TreeGrafter"/>
</dbReference>
<dbReference type="GO" id="GO:0003950">
    <property type="term" value="F:NAD+ poly-ADP-ribosyltransferase activity"/>
    <property type="evidence" value="ECO:0007669"/>
    <property type="project" value="InterPro"/>
</dbReference>
<dbReference type="InterPro" id="IPR042081">
    <property type="entry name" value="RNA_2'-PTrans_C"/>
</dbReference>
<accession>A0A1S2VBN8</accession>
<dbReference type="PANTHER" id="PTHR12684:SF2">
    <property type="entry name" value="TRNA 2'-PHOSPHOTRANSFERASE 1"/>
    <property type="match status" value="1"/>
</dbReference>
<evidence type="ECO:0000313" key="7">
    <source>
        <dbReference type="Proteomes" id="UP000181790"/>
    </source>
</evidence>
<keyword evidence="2 5" id="KW-0808">Transferase</keyword>
<comment type="function">
    <text evidence="4 5">Removes the 2'-phosphate from RNA via an intermediate in which the phosphate is ADP-ribosylated by NAD followed by a presumed transesterification to release the RNA and generate ADP-ribose 1''-2''-cyclic phosphate (APPR&gt;P). May function as an ADP-ribosylase.</text>
</comment>
<evidence type="ECO:0000256" key="2">
    <source>
        <dbReference type="ARBA" id="ARBA00022679"/>
    </source>
</evidence>
<dbReference type="InterPro" id="IPR022928">
    <property type="entry name" value="RNA_2'-PTrans_KptA"/>
</dbReference>
<comment type="similarity">
    <text evidence="1 5">Belongs to the KptA/TPT1 family.</text>
</comment>
<evidence type="ECO:0000256" key="1">
    <source>
        <dbReference type="ARBA" id="ARBA00009836"/>
    </source>
</evidence>
<evidence type="ECO:0000256" key="3">
    <source>
        <dbReference type="ARBA" id="ARBA00023027"/>
    </source>
</evidence>
<dbReference type="InterPro" id="IPR042080">
    <property type="entry name" value="RNA_2'-PTrans_N"/>
</dbReference>
<dbReference type="InterPro" id="IPR002745">
    <property type="entry name" value="Ptrans_KptA/Tpt1"/>
</dbReference>
<reference evidence="6 7" key="1">
    <citation type="submission" date="2016-10" db="EMBL/GenBank/DDBJ databases">
        <title>Arsenicibacter rosenii gen. nov., sp. nov., an efficient arsenic-methylating bacterium isolated from an arsenic-contaminated paddy soil.</title>
        <authorList>
            <person name="Huang K."/>
        </authorList>
    </citation>
    <scope>NUCLEOTIDE SEQUENCE [LARGE SCALE GENOMIC DNA]</scope>
    <source>
        <strain evidence="6 7">SM-1</strain>
    </source>
</reference>
<dbReference type="GO" id="GO:0006388">
    <property type="term" value="P:tRNA splicing, via endonucleolytic cleavage and ligation"/>
    <property type="evidence" value="ECO:0007669"/>
    <property type="project" value="UniProtKB-UniRule"/>
</dbReference>
<dbReference type="OrthoDB" id="4537997at2"/>
<dbReference type="EMBL" id="MORL01000028">
    <property type="protein sequence ID" value="OIN56102.1"/>
    <property type="molecule type" value="Genomic_DNA"/>
</dbReference>
<sequence length="181" mass="20335">MTDKQAQTISRLLSLVLRHKPEEIGIKLDENGWTDVPMLLSKLADKGHPITLDQLRHIVETNNKKRFAFNADESCIRANQGHSIEVDLGLIAKQPPQVLYHGTAIRFLDAILQEGLKKMNRQHVHLSADEQTARMVGSRHGKPVILLVKAGAMADNGHIFYQSTNGVWLTEHVPVSYLSYE</sequence>
<proteinExistence type="inferred from homology"/>
<dbReference type="PANTHER" id="PTHR12684">
    <property type="entry name" value="PUTATIVE PHOSPHOTRANSFERASE"/>
    <property type="match status" value="1"/>
</dbReference>
<keyword evidence="3 5" id="KW-0520">NAD</keyword>
<evidence type="ECO:0000256" key="5">
    <source>
        <dbReference type="HAMAP-Rule" id="MF_00299"/>
    </source>
</evidence>
<protein>
    <recommendedName>
        <fullName evidence="5">Probable RNA 2'-phosphotransferase</fullName>
        <ecNumber evidence="5">2.7.1.-</ecNumber>
    </recommendedName>
</protein>
<evidence type="ECO:0000256" key="4">
    <source>
        <dbReference type="ARBA" id="ARBA00025212"/>
    </source>
</evidence>